<feature type="signal peptide" evidence="1">
    <location>
        <begin position="1"/>
        <end position="17"/>
    </location>
</feature>
<keyword evidence="1" id="KW-0732">Signal</keyword>
<dbReference type="EMBL" id="KV454208">
    <property type="protein sequence ID" value="ODQ62264.1"/>
    <property type="molecule type" value="Genomic_DNA"/>
</dbReference>
<gene>
    <name evidence="2" type="ORF">WICANDRAFT_76444</name>
</gene>
<dbReference type="RefSeq" id="XP_019041471.1">
    <property type="nucleotide sequence ID" value="XM_019184383.1"/>
</dbReference>
<evidence type="ECO:0000313" key="2">
    <source>
        <dbReference type="EMBL" id="ODQ62264.1"/>
    </source>
</evidence>
<proteinExistence type="predicted"/>
<dbReference type="Proteomes" id="UP000094112">
    <property type="component" value="Unassembled WGS sequence"/>
</dbReference>
<dbReference type="AlphaFoldDB" id="A0A1E3PAK8"/>
<sequence>MKAVYVALCCFVINVLANTEAFYVKLPNVQLESKQSYEQITIDEVNKVKFTVPSPNSQNHSYKWFKISGGNPGDIYNARFSWSALDPINVVHFDFETLNEHNESGLFLYLETKYDCYSKDQQFMNSEHNVEAKISYMVMCLTSSNIVEELYPKIEKVFTETTIVKE</sequence>
<dbReference type="OrthoDB" id="4036106at2759"/>
<dbReference type="InterPro" id="IPR019433">
    <property type="entry name" value="GPI_ManTrfase_II_coact_Pga1"/>
</dbReference>
<accession>A0A1E3PAK8</accession>
<name>A0A1E3PAK8_WICAA</name>
<protein>
    <recommendedName>
        <fullName evidence="4">Secreted protein</fullName>
    </recommendedName>
</protein>
<evidence type="ECO:0000313" key="3">
    <source>
        <dbReference type="Proteomes" id="UP000094112"/>
    </source>
</evidence>
<evidence type="ECO:0000256" key="1">
    <source>
        <dbReference type="SAM" id="SignalP"/>
    </source>
</evidence>
<reference evidence="2 3" key="1">
    <citation type="journal article" date="2016" name="Proc. Natl. Acad. Sci. U.S.A.">
        <title>Comparative genomics of biotechnologically important yeasts.</title>
        <authorList>
            <person name="Riley R."/>
            <person name="Haridas S."/>
            <person name="Wolfe K.H."/>
            <person name="Lopes M.R."/>
            <person name="Hittinger C.T."/>
            <person name="Goeker M."/>
            <person name="Salamov A.A."/>
            <person name="Wisecaver J.H."/>
            <person name="Long T.M."/>
            <person name="Calvey C.H."/>
            <person name="Aerts A.L."/>
            <person name="Barry K.W."/>
            <person name="Choi C."/>
            <person name="Clum A."/>
            <person name="Coughlan A.Y."/>
            <person name="Deshpande S."/>
            <person name="Douglass A.P."/>
            <person name="Hanson S.J."/>
            <person name="Klenk H.-P."/>
            <person name="LaButti K.M."/>
            <person name="Lapidus A."/>
            <person name="Lindquist E.A."/>
            <person name="Lipzen A.M."/>
            <person name="Meier-Kolthoff J.P."/>
            <person name="Ohm R.A."/>
            <person name="Otillar R.P."/>
            <person name="Pangilinan J.L."/>
            <person name="Peng Y."/>
            <person name="Rokas A."/>
            <person name="Rosa C.A."/>
            <person name="Scheuner C."/>
            <person name="Sibirny A.A."/>
            <person name="Slot J.C."/>
            <person name="Stielow J.B."/>
            <person name="Sun H."/>
            <person name="Kurtzman C.P."/>
            <person name="Blackwell M."/>
            <person name="Grigoriev I.V."/>
            <person name="Jeffries T.W."/>
        </authorList>
    </citation>
    <scope>NUCLEOTIDE SEQUENCE [LARGE SCALE GENOMIC DNA]</scope>
    <source>
        <strain evidence="3">ATCC 58044 / CBS 1984 / NCYC 433 / NRRL Y-366-8</strain>
    </source>
</reference>
<dbReference type="GeneID" id="30201629"/>
<evidence type="ECO:0008006" key="4">
    <source>
        <dbReference type="Google" id="ProtNLM"/>
    </source>
</evidence>
<feature type="chain" id="PRO_5009133786" description="Secreted protein" evidence="1">
    <location>
        <begin position="18"/>
        <end position="166"/>
    </location>
</feature>
<organism evidence="2 3">
    <name type="scientific">Wickerhamomyces anomalus (strain ATCC 58044 / CBS 1984 / NCYC 433 / NRRL Y-366-8)</name>
    <name type="common">Yeast</name>
    <name type="synonym">Hansenula anomala</name>
    <dbReference type="NCBI Taxonomy" id="683960"/>
    <lineage>
        <taxon>Eukaryota</taxon>
        <taxon>Fungi</taxon>
        <taxon>Dikarya</taxon>
        <taxon>Ascomycota</taxon>
        <taxon>Saccharomycotina</taxon>
        <taxon>Saccharomycetes</taxon>
        <taxon>Phaffomycetales</taxon>
        <taxon>Wickerhamomycetaceae</taxon>
        <taxon>Wickerhamomyces</taxon>
    </lineage>
</organism>
<keyword evidence="3" id="KW-1185">Reference proteome</keyword>
<dbReference type="Pfam" id="PF10333">
    <property type="entry name" value="Pga1"/>
    <property type="match status" value="1"/>
</dbReference>